<dbReference type="Pfam" id="PF08925">
    <property type="entry name" value="DUF1907"/>
    <property type="match status" value="1"/>
</dbReference>
<dbReference type="EMBL" id="KQ977259">
    <property type="protein sequence ID" value="KYN04549.1"/>
    <property type="molecule type" value="Genomic_DNA"/>
</dbReference>
<dbReference type="GO" id="GO:0005634">
    <property type="term" value="C:nucleus"/>
    <property type="evidence" value="ECO:0007669"/>
    <property type="project" value="InterPro"/>
</dbReference>
<dbReference type="AlphaFoldDB" id="A0A195CWL7"/>
<proteinExistence type="predicted"/>
<gene>
    <name evidence="2" type="ORF">ALC62_04540</name>
</gene>
<evidence type="ECO:0000313" key="2">
    <source>
        <dbReference type="EMBL" id="KYN04549.1"/>
    </source>
</evidence>
<reference evidence="2 3" key="1">
    <citation type="submission" date="2016-03" db="EMBL/GenBank/DDBJ databases">
        <title>Cyphomyrmex costatus WGS genome.</title>
        <authorList>
            <person name="Nygaard S."/>
            <person name="Hu H."/>
            <person name="Boomsma J."/>
            <person name="Zhang G."/>
        </authorList>
    </citation>
    <scope>NUCLEOTIDE SEQUENCE [LARGE SCALE GENOMIC DNA]</scope>
    <source>
        <strain evidence="2">MS0001</strain>
        <tissue evidence="2">Whole body</tissue>
    </source>
</reference>
<name>A0A195CWL7_9HYME</name>
<organism evidence="2 3">
    <name type="scientific">Cyphomyrmex costatus</name>
    <dbReference type="NCBI Taxonomy" id="456900"/>
    <lineage>
        <taxon>Eukaryota</taxon>
        <taxon>Metazoa</taxon>
        <taxon>Ecdysozoa</taxon>
        <taxon>Arthropoda</taxon>
        <taxon>Hexapoda</taxon>
        <taxon>Insecta</taxon>
        <taxon>Pterygota</taxon>
        <taxon>Neoptera</taxon>
        <taxon>Endopterygota</taxon>
        <taxon>Hymenoptera</taxon>
        <taxon>Apocrita</taxon>
        <taxon>Aculeata</taxon>
        <taxon>Formicoidea</taxon>
        <taxon>Formicidae</taxon>
        <taxon>Myrmicinae</taxon>
        <taxon>Cyphomyrmex</taxon>
    </lineage>
</organism>
<dbReference type="SUPFAM" id="SSF117856">
    <property type="entry name" value="AF0104/ALDC/Ptd012-like"/>
    <property type="match status" value="1"/>
</dbReference>
<keyword evidence="3" id="KW-1185">Reference proteome</keyword>
<evidence type="ECO:0000313" key="3">
    <source>
        <dbReference type="Proteomes" id="UP000078542"/>
    </source>
</evidence>
<sequence length="108" mass="12548">MTYGQVACNVMYDEYPEMLPFYDFFLQQQCSEINLESDMIAVGVIFNSFPVRMTEQPRYGVSIYNRNEFHCFSDFGAGGQFINDISPDTTEYEGYFNVAEKLIIPEMK</sequence>
<protein>
    <recommendedName>
        <fullName evidence="1">DUF1907 domain-containing protein</fullName>
    </recommendedName>
</protein>
<dbReference type="Proteomes" id="UP000078542">
    <property type="component" value="Unassembled WGS sequence"/>
</dbReference>
<evidence type="ECO:0000259" key="1">
    <source>
        <dbReference type="Pfam" id="PF08925"/>
    </source>
</evidence>
<dbReference type="InterPro" id="IPR015021">
    <property type="entry name" value="C11orf54_DUF1907"/>
</dbReference>
<feature type="domain" description="DUF1907" evidence="1">
    <location>
        <begin position="35"/>
        <end position="103"/>
    </location>
</feature>
<accession>A0A195CWL7</accession>